<feature type="binding site" evidence="1">
    <location>
        <position position="175"/>
    </location>
    <ligand>
        <name>S-adenosyl-L-methionine</name>
        <dbReference type="ChEBI" id="CHEBI:59789"/>
    </ligand>
</feature>
<dbReference type="Proteomes" id="UP000482155">
    <property type="component" value="Unassembled WGS sequence"/>
</dbReference>
<proteinExistence type="inferred from homology"/>
<dbReference type="Pfam" id="PF04378">
    <property type="entry name" value="RsmJ"/>
    <property type="match status" value="1"/>
</dbReference>
<dbReference type="AlphaFoldDB" id="A0A6B3SG79"/>
<keyword evidence="1" id="KW-0698">rRNA processing</keyword>
<comment type="subunit">
    <text evidence="1">Monomer.</text>
</comment>
<feature type="binding site" evidence="1">
    <location>
        <position position="19"/>
    </location>
    <ligand>
        <name>S-adenosyl-L-methionine</name>
        <dbReference type="ChEBI" id="CHEBI:59789"/>
    </ligand>
</feature>
<dbReference type="EMBL" id="JAAIVB010000008">
    <property type="protein sequence ID" value="NEX59861.1"/>
    <property type="molecule type" value="Genomic_DNA"/>
</dbReference>
<protein>
    <recommendedName>
        <fullName evidence="1">Ribosomal RNA large subunit methyltransferase J</fullName>
        <ecNumber evidence="1">2.1.1.266</ecNumber>
    </recommendedName>
    <alternativeName>
        <fullName evidence="1">23S rRNA (adenine(2030)-N6)-methyltransferase</fullName>
    </alternativeName>
    <alternativeName>
        <fullName evidence="1">23S rRNA m6A2030 methyltransferase</fullName>
    </alternativeName>
</protein>
<dbReference type="GO" id="GO:0003723">
    <property type="term" value="F:RNA binding"/>
    <property type="evidence" value="ECO:0007669"/>
    <property type="project" value="UniProtKB-UniRule"/>
</dbReference>
<comment type="caution">
    <text evidence="3">The sequence shown here is derived from an EMBL/GenBank/DDBJ whole genome shotgun (WGS) entry which is preliminary data.</text>
</comment>
<dbReference type="InterPro" id="IPR007473">
    <property type="entry name" value="RlmJ"/>
</dbReference>
<keyword evidence="1 3" id="KW-0808">Transferase</keyword>
<feature type="binding site" evidence="1">
    <location>
        <position position="42"/>
    </location>
    <ligand>
        <name>S-adenosyl-L-methionine</name>
        <dbReference type="ChEBI" id="CHEBI:59789"/>
    </ligand>
</feature>
<dbReference type="GO" id="GO:0036307">
    <property type="term" value="F:23S rRNA (adenine(2030)-N(6))-methyltransferase activity"/>
    <property type="evidence" value="ECO:0007669"/>
    <property type="project" value="UniProtKB-UniRule"/>
</dbReference>
<evidence type="ECO:0000256" key="2">
    <source>
        <dbReference type="SAM" id="MobiDB-lite"/>
    </source>
</evidence>
<feature type="binding site" evidence="1">
    <location>
        <position position="100"/>
    </location>
    <ligand>
        <name>S-adenosyl-L-methionine</name>
        <dbReference type="ChEBI" id="CHEBI:59789"/>
    </ligand>
</feature>
<dbReference type="RefSeq" id="WP_163960345.1">
    <property type="nucleotide sequence ID" value="NZ_JAAIVB010000008.1"/>
</dbReference>
<keyword evidence="1" id="KW-0694">RNA-binding</keyword>
<feature type="region of interest" description="Disordered" evidence="2">
    <location>
        <begin position="284"/>
        <end position="304"/>
    </location>
</feature>
<dbReference type="HAMAP" id="MF_00934">
    <property type="entry name" value="23SrRNA_methyltr_J"/>
    <property type="match status" value="1"/>
</dbReference>
<reference evidence="3 4" key="1">
    <citation type="submission" date="2020-02" db="EMBL/GenBank/DDBJ databases">
        <authorList>
            <person name="Kim M.K."/>
        </authorList>
    </citation>
    <scope>NUCLEOTIDE SEQUENCE [LARGE SCALE GENOMIC DNA]</scope>
    <source>
        <strain evidence="3 4">17J57-3</strain>
    </source>
</reference>
<evidence type="ECO:0000313" key="3">
    <source>
        <dbReference type="EMBL" id="NEX59861.1"/>
    </source>
</evidence>
<comment type="function">
    <text evidence="1">Specifically methylates the adenine in position 2030 of 23S rRNA.</text>
</comment>
<evidence type="ECO:0000256" key="1">
    <source>
        <dbReference type="HAMAP-Rule" id="MF_00934"/>
    </source>
</evidence>
<dbReference type="EC" id="2.1.1.266" evidence="1"/>
<dbReference type="PANTHER" id="PTHR37426:SF1">
    <property type="entry name" value="RIBOSOMAL RNA LARGE SUBUNIT METHYLTRANSFERASE J"/>
    <property type="match status" value="1"/>
</dbReference>
<dbReference type="Gene3D" id="3.40.50.150">
    <property type="entry name" value="Vaccinia Virus protein VP39"/>
    <property type="match status" value="1"/>
</dbReference>
<keyword evidence="4" id="KW-1185">Reference proteome</keyword>
<feature type="binding site" evidence="1">
    <location>
        <position position="118"/>
    </location>
    <ligand>
        <name>S-adenosyl-L-methionine</name>
        <dbReference type="ChEBI" id="CHEBI:59789"/>
    </ligand>
</feature>
<evidence type="ECO:0000313" key="4">
    <source>
        <dbReference type="Proteomes" id="UP000482155"/>
    </source>
</evidence>
<sequence>MLSYRHAFHAGNHADVLKHMVFISLLRYLNQKDTAYMVIDTHAGAGAYQLDTGYAVKSGEARSGIVRLWDRKDLPEMVADYIEVVRGMNPDGKLRYYPGSPYCADKVLREQDRIRLFELHPSDYRLLDENFRKLQEAGGRSGGRGKRVMAQHEDGFNGLKSLLPPPSRRGLVLIDPPYEVKEDYRRVKTTLADALTRFPTGMYAVWYPVLQRMESRELPAKLKHLPCNQWLNVTLSVSGPTPDGFGLHSSGMFILNPPWTLEAQLREVMPWLVSALATDKEAGFTLQSGNGAPARQARPARDDD</sequence>
<feature type="site" description="Interaction with substrate rRNA" evidence="1">
    <location>
        <position position="4"/>
    </location>
</feature>
<comment type="similarity">
    <text evidence="1">Belongs to the RlmJ family.</text>
</comment>
<feature type="binding site" evidence="1">
    <location>
        <begin position="154"/>
        <end position="155"/>
    </location>
    <ligand>
        <name>S-adenosyl-L-methionine</name>
        <dbReference type="ChEBI" id="CHEBI:59789"/>
    </ligand>
</feature>
<keyword evidence="1" id="KW-0949">S-adenosyl-L-methionine</keyword>
<keyword evidence="1 3" id="KW-0489">Methyltransferase</keyword>
<comment type="catalytic activity">
    <reaction evidence="1">
        <text>adenosine(2030) in 23S rRNA + S-adenosyl-L-methionine = N(6)-methyladenosine(2030) in 23S rRNA + S-adenosyl-L-homocysteine + H(+)</text>
        <dbReference type="Rhea" id="RHEA:43736"/>
        <dbReference type="Rhea" id="RHEA-COMP:10668"/>
        <dbReference type="Rhea" id="RHEA-COMP:10669"/>
        <dbReference type="ChEBI" id="CHEBI:15378"/>
        <dbReference type="ChEBI" id="CHEBI:57856"/>
        <dbReference type="ChEBI" id="CHEBI:59789"/>
        <dbReference type="ChEBI" id="CHEBI:74411"/>
        <dbReference type="ChEBI" id="CHEBI:74449"/>
        <dbReference type="EC" id="2.1.1.266"/>
    </reaction>
</comment>
<dbReference type="InterPro" id="IPR029063">
    <property type="entry name" value="SAM-dependent_MTases_sf"/>
</dbReference>
<name>A0A6B3SG79_9BURK</name>
<organism evidence="3 4">
    <name type="scientific">Noviherbaspirillum galbum</name>
    <dbReference type="NCBI Taxonomy" id="2709383"/>
    <lineage>
        <taxon>Bacteria</taxon>
        <taxon>Pseudomonadati</taxon>
        <taxon>Pseudomonadota</taxon>
        <taxon>Betaproteobacteria</taxon>
        <taxon>Burkholderiales</taxon>
        <taxon>Oxalobacteraceae</taxon>
        <taxon>Noviherbaspirillum</taxon>
    </lineage>
</organism>
<dbReference type="GO" id="GO:0070475">
    <property type="term" value="P:rRNA base methylation"/>
    <property type="evidence" value="ECO:0007669"/>
    <property type="project" value="UniProtKB-UniRule"/>
</dbReference>
<gene>
    <name evidence="1" type="primary">rlmJ</name>
    <name evidence="3" type="ORF">G3574_02100</name>
</gene>
<feature type="active site" description="Proton acceptor" evidence="1">
    <location>
        <position position="175"/>
    </location>
</feature>
<dbReference type="PANTHER" id="PTHR37426">
    <property type="entry name" value="RIBOSOMAL RNA LARGE SUBUNIT METHYLTRANSFERASE J"/>
    <property type="match status" value="1"/>
</dbReference>
<dbReference type="SUPFAM" id="SSF53335">
    <property type="entry name" value="S-adenosyl-L-methionine-dependent methyltransferases"/>
    <property type="match status" value="1"/>
</dbReference>
<accession>A0A6B3SG79</accession>
<dbReference type="GO" id="GO:0005829">
    <property type="term" value="C:cytosol"/>
    <property type="evidence" value="ECO:0007669"/>
    <property type="project" value="TreeGrafter"/>
</dbReference>